<accession>A0ABW0N1R2</accession>
<protein>
    <recommendedName>
        <fullName evidence="4">DUF2567 domain-containing protein</fullName>
    </recommendedName>
</protein>
<evidence type="ECO:0000256" key="1">
    <source>
        <dbReference type="SAM" id="Phobius"/>
    </source>
</evidence>
<feature type="transmembrane region" description="Helical" evidence="1">
    <location>
        <begin position="70"/>
        <end position="90"/>
    </location>
</feature>
<feature type="transmembrane region" description="Helical" evidence="1">
    <location>
        <begin position="146"/>
        <end position="167"/>
    </location>
</feature>
<organism evidence="2 3">
    <name type="scientific">Nocardioides caricicola</name>
    <dbReference type="NCBI Taxonomy" id="634770"/>
    <lineage>
        <taxon>Bacteria</taxon>
        <taxon>Bacillati</taxon>
        <taxon>Actinomycetota</taxon>
        <taxon>Actinomycetes</taxon>
        <taxon>Propionibacteriales</taxon>
        <taxon>Nocardioidaceae</taxon>
        <taxon>Nocardioides</taxon>
    </lineage>
</organism>
<feature type="transmembrane region" description="Helical" evidence="1">
    <location>
        <begin position="16"/>
        <end position="37"/>
    </location>
</feature>
<name>A0ABW0N1R2_9ACTN</name>
<dbReference type="EMBL" id="JBHSMD010000002">
    <property type="protein sequence ID" value="MFC5493029.1"/>
    <property type="molecule type" value="Genomic_DNA"/>
</dbReference>
<proteinExistence type="predicted"/>
<keyword evidence="1" id="KW-0472">Membrane</keyword>
<evidence type="ECO:0008006" key="4">
    <source>
        <dbReference type="Google" id="ProtNLM"/>
    </source>
</evidence>
<keyword evidence="1" id="KW-0812">Transmembrane</keyword>
<keyword evidence="3" id="KW-1185">Reference proteome</keyword>
<feature type="transmembrane region" description="Helical" evidence="1">
    <location>
        <begin position="95"/>
        <end position="117"/>
    </location>
</feature>
<reference evidence="3" key="1">
    <citation type="journal article" date="2019" name="Int. J. Syst. Evol. Microbiol.">
        <title>The Global Catalogue of Microorganisms (GCM) 10K type strain sequencing project: providing services to taxonomists for standard genome sequencing and annotation.</title>
        <authorList>
            <consortium name="The Broad Institute Genomics Platform"/>
            <consortium name="The Broad Institute Genome Sequencing Center for Infectious Disease"/>
            <person name="Wu L."/>
            <person name="Ma J."/>
        </authorList>
    </citation>
    <scope>NUCLEOTIDE SEQUENCE [LARGE SCALE GENOMIC DNA]</scope>
    <source>
        <strain evidence="3">KACC 13778</strain>
    </source>
</reference>
<evidence type="ECO:0000313" key="3">
    <source>
        <dbReference type="Proteomes" id="UP001595956"/>
    </source>
</evidence>
<sequence length="181" mass="18866">MTGRPTGRPTGQRPAWVDFVVIVTLFALAGVVGALVWEWVWTAPYGLVYDHQWVAEDEAALQGQFSGTGWYVVVASATGLLVGALVALFLDRAPLVTLAAVVVGSALATFLMVRIGLALGPADPQDLAANATDGTRLPAALTVSEWSPWIALPAGALVALALVFIGLGPRRHAQSEDLPAG</sequence>
<keyword evidence="1" id="KW-1133">Transmembrane helix</keyword>
<comment type="caution">
    <text evidence="2">The sequence shown here is derived from an EMBL/GenBank/DDBJ whole genome shotgun (WGS) entry which is preliminary data.</text>
</comment>
<dbReference type="RefSeq" id="WP_379187494.1">
    <property type="nucleotide sequence ID" value="NZ_JBHSMD010000002.1"/>
</dbReference>
<evidence type="ECO:0000313" key="2">
    <source>
        <dbReference type="EMBL" id="MFC5493029.1"/>
    </source>
</evidence>
<gene>
    <name evidence="2" type="ORF">ACFPKY_07955</name>
</gene>
<dbReference type="Proteomes" id="UP001595956">
    <property type="component" value="Unassembled WGS sequence"/>
</dbReference>